<protein>
    <submittedName>
        <fullName evidence="1">Uncharacterized protein</fullName>
    </submittedName>
</protein>
<gene>
    <name evidence="1" type="ORF">PG991_005269</name>
</gene>
<sequence length="113" mass="11689">MGYDGDDPLVALGDEADIDGLVPIGAAGQQSTEINQPAPLFVELDPDQGLAVLLPDQQVTPREGESKGQELGQVGGAARSAVNRVDGFRLRIFGLASSSLGLRPGPLEVEPAL</sequence>
<accession>A0ABR1SA38</accession>
<proteinExistence type="predicted"/>
<dbReference type="Proteomes" id="UP001396898">
    <property type="component" value="Unassembled WGS sequence"/>
</dbReference>
<reference evidence="1 2" key="1">
    <citation type="submission" date="2023-01" db="EMBL/GenBank/DDBJ databases">
        <title>Analysis of 21 Apiospora genomes using comparative genomics revels a genus with tremendous synthesis potential of carbohydrate active enzymes and secondary metabolites.</title>
        <authorList>
            <person name="Sorensen T."/>
        </authorList>
    </citation>
    <scope>NUCLEOTIDE SEQUENCE [LARGE SCALE GENOMIC DNA]</scope>
    <source>
        <strain evidence="1 2">CBS 20057</strain>
    </source>
</reference>
<evidence type="ECO:0000313" key="2">
    <source>
        <dbReference type="Proteomes" id="UP001396898"/>
    </source>
</evidence>
<comment type="caution">
    <text evidence="1">The sequence shown here is derived from an EMBL/GenBank/DDBJ whole genome shotgun (WGS) entry which is preliminary data.</text>
</comment>
<dbReference type="EMBL" id="JAQQWI010000007">
    <property type="protein sequence ID" value="KAK8028213.1"/>
    <property type="molecule type" value="Genomic_DNA"/>
</dbReference>
<organism evidence="1 2">
    <name type="scientific">Apiospora marii</name>
    <dbReference type="NCBI Taxonomy" id="335849"/>
    <lineage>
        <taxon>Eukaryota</taxon>
        <taxon>Fungi</taxon>
        <taxon>Dikarya</taxon>
        <taxon>Ascomycota</taxon>
        <taxon>Pezizomycotina</taxon>
        <taxon>Sordariomycetes</taxon>
        <taxon>Xylariomycetidae</taxon>
        <taxon>Amphisphaeriales</taxon>
        <taxon>Apiosporaceae</taxon>
        <taxon>Apiospora</taxon>
    </lineage>
</organism>
<keyword evidence="2" id="KW-1185">Reference proteome</keyword>
<name>A0ABR1SA38_9PEZI</name>
<evidence type="ECO:0000313" key="1">
    <source>
        <dbReference type="EMBL" id="KAK8028213.1"/>
    </source>
</evidence>